<dbReference type="Pfam" id="PF13333">
    <property type="entry name" value="rve_2"/>
    <property type="match status" value="1"/>
</dbReference>
<feature type="domain" description="Integrase catalytic" evidence="1">
    <location>
        <begin position="1"/>
        <end position="154"/>
    </location>
</feature>
<dbReference type="RefSeq" id="WP_075036314.1">
    <property type="nucleotide sequence ID" value="NZ_FOSB01000005.1"/>
</dbReference>
<name>A0A1I3UTX7_HALDA</name>
<dbReference type="GO" id="GO:0015074">
    <property type="term" value="P:DNA integration"/>
    <property type="evidence" value="ECO:0007669"/>
    <property type="project" value="InterPro"/>
</dbReference>
<proteinExistence type="predicted"/>
<reference evidence="3" key="1">
    <citation type="submission" date="2016-10" db="EMBL/GenBank/DDBJ databases">
        <authorList>
            <person name="Varghese N."/>
            <person name="Submissions S."/>
        </authorList>
    </citation>
    <scope>NUCLEOTIDE SEQUENCE [LARGE SCALE GENOMIC DNA]</scope>
    <source>
        <strain evidence="3">CGMCC 1.3704</strain>
    </source>
</reference>
<dbReference type="InterPro" id="IPR036397">
    <property type="entry name" value="RNaseH_sf"/>
</dbReference>
<accession>A0A1I3UTX7</accession>
<dbReference type="AlphaFoldDB" id="A0A1I3UTX7"/>
<evidence type="ECO:0000259" key="1">
    <source>
        <dbReference type="PROSITE" id="PS50994"/>
    </source>
</evidence>
<organism evidence="2 3">
    <name type="scientific">Halobacillus dabanensis</name>
    <dbReference type="NCBI Taxonomy" id="240302"/>
    <lineage>
        <taxon>Bacteria</taxon>
        <taxon>Bacillati</taxon>
        <taxon>Bacillota</taxon>
        <taxon>Bacilli</taxon>
        <taxon>Bacillales</taxon>
        <taxon>Bacillaceae</taxon>
        <taxon>Halobacillus</taxon>
    </lineage>
</organism>
<protein>
    <submittedName>
        <fullName evidence="2">Integrase core domain-containing protein</fullName>
    </submittedName>
</protein>
<dbReference type="InterPro" id="IPR012337">
    <property type="entry name" value="RNaseH-like_sf"/>
</dbReference>
<dbReference type="PANTHER" id="PTHR46889:SF4">
    <property type="entry name" value="TRANSPOSASE INSO FOR INSERTION SEQUENCE ELEMENT IS911B-RELATED"/>
    <property type="match status" value="1"/>
</dbReference>
<dbReference type="InterPro" id="IPR001584">
    <property type="entry name" value="Integrase_cat-core"/>
</dbReference>
<dbReference type="Proteomes" id="UP000183557">
    <property type="component" value="Unassembled WGS sequence"/>
</dbReference>
<dbReference type="Pfam" id="PF00665">
    <property type="entry name" value="rve"/>
    <property type="match status" value="1"/>
</dbReference>
<dbReference type="InterPro" id="IPR050900">
    <property type="entry name" value="Transposase_IS3/IS150/IS904"/>
</dbReference>
<dbReference type="SUPFAM" id="SSF53098">
    <property type="entry name" value="Ribonuclease H-like"/>
    <property type="match status" value="1"/>
</dbReference>
<dbReference type="PANTHER" id="PTHR46889">
    <property type="entry name" value="TRANSPOSASE INSF FOR INSERTION SEQUENCE IS3B-RELATED"/>
    <property type="match status" value="1"/>
</dbReference>
<dbReference type="OrthoDB" id="2357599at2"/>
<evidence type="ECO:0000313" key="3">
    <source>
        <dbReference type="Proteomes" id="UP000183557"/>
    </source>
</evidence>
<gene>
    <name evidence="2" type="ORF">SAMN04487936_1051</name>
</gene>
<dbReference type="Gene3D" id="3.30.420.10">
    <property type="entry name" value="Ribonuclease H-like superfamily/Ribonuclease H"/>
    <property type="match status" value="1"/>
</dbReference>
<keyword evidence="3" id="KW-1185">Reference proteome</keyword>
<evidence type="ECO:0000313" key="2">
    <source>
        <dbReference type="EMBL" id="SFJ86440.1"/>
    </source>
</evidence>
<sequence>DITYVYYAKGQKAYLSVIKDGATREILAYHLFTSLKMEIVYTTLDKLIEREDFIPHPDCLIHSDQGVHYTHPEFQKKVSDLGLNQSMSRRGNCWDNAPMESFFGHMKDGIDFKACTSVFEVKQAIEEYMEYYNQGRYQWSLQKMTPVQYRGHLLAA</sequence>
<dbReference type="InterPro" id="IPR048020">
    <property type="entry name" value="Transpos_IS3"/>
</dbReference>
<dbReference type="NCBIfam" id="NF033516">
    <property type="entry name" value="transpos_IS3"/>
    <property type="match status" value="1"/>
</dbReference>
<dbReference type="PROSITE" id="PS50994">
    <property type="entry name" value="INTEGRASE"/>
    <property type="match status" value="1"/>
</dbReference>
<dbReference type="EMBL" id="FOSB01000005">
    <property type="protein sequence ID" value="SFJ86440.1"/>
    <property type="molecule type" value="Genomic_DNA"/>
</dbReference>
<dbReference type="GO" id="GO:0003676">
    <property type="term" value="F:nucleic acid binding"/>
    <property type="evidence" value="ECO:0007669"/>
    <property type="project" value="InterPro"/>
</dbReference>
<feature type="non-terminal residue" evidence="2">
    <location>
        <position position="1"/>
    </location>
</feature>